<evidence type="ECO:0000259" key="1">
    <source>
        <dbReference type="PROSITE" id="PS51462"/>
    </source>
</evidence>
<dbReference type="Gene3D" id="3.90.79.10">
    <property type="entry name" value="Nucleoside Triphosphate Pyrophosphohydrolase"/>
    <property type="match status" value="1"/>
</dbReference>
<dbReference type="InterPro" id="IPR000086">
    <property type="entry name" value="NUDIX_hydrolase_dom"/>
</dbReference>
<gene>
    <name evidence="2" type="ORF">B5807_07516</name>
</gene>
<dbReference type="OMA" id="DGFPNLW"/>
<reference evidence="2 3" key="1">
    <citation type="journal article" date="2017" name="Genome Announc.">
        <title>Genome sequence of the saprophytic ascomycete Epicoccum nigrum ICMP 19927 strain isolated from New Zealand.</title>
        <authorList>
            <person name="Fokin M."/>
            <person name="Fleetwood D."/>
            <person name="Weir B.S."/>
            <person name="Villas-Boas S.G."/>
        </authorList>
    </citation>
    <scope>NUCLEOTIDE SEQUENCE [LARGE SCALE GENOMIC DNA]</scope>
    <source>
        <strain evidence="2 3">ICMP 19927</strain>
    </source>
</reference>
<name>A0A1Y2LUM1_EPING</name>
<keyword evidence="3" id="KW-1185">Reference proteome</keyword>
<dbReference type="SUPFAM" id="SSF55811">
    <property type="entry name" value="Nudix"/>
    <property type="match status" value="1"/>
</dbReference>
<dbReference type="PANTHER" id="PTHR43736">
    <property type="entry name" value="ADP-RIBOSE PYROPHOSPHATASE"/>
    <property type="match status" value="1"/>
</dbReference>
<evidence type="ECO:0000313" key="3">
    <source>
        <dbReference type="Proteomes" id="UP000193240"/>
    </source>
</evidence>
<dbReference type="EMBL" id="KZ107848">
    <property type="protein sequence ID" value="OSS47523.1"/>
    <property type="molecule type" value="Genomic_DNA"/>
</dbReference>
<dbReference type="PANTHER" id="PTHR43736:SF1">
    <property type="entry name" value="DIHYDRONEOPTERIN TRIPHOSPHATE DIPHOSPHATASE"/>
    <property type="match status" value="1"/>
</dbReference>
<dbReference type="InParanoid" id="A0A1Y2LUM1"/>
<dbReference type="PROSITE" id="PS51462">
    <property type="entry name" value="NUDIX"/>
    <property type="match status" value="1"/>
</dbReference>
<accession>A0A1Y2LUM1</accession>
<dbReference type="InterPro" id="IPR015797">
    <property type="entry name" value="NUDIX_hydrolase-like_dom_sf"/>
</dbReference>
<protein>
    <recommendedName>
        <fullName evidence="1">Nudix hydrolase domain-containing protein</fullName>
    </recommendedName>
</protein>
<dbReference type="Pfam" id="PF00293">
    <property type="entry name" value="NUDIX"/>
    <property type="match status" value="1"/>
</dbReference>
<organism evidence="2 3">
    <name type="scientific">Epicoccum nigrum</name>
    <name type="common">Soil fungus</name>
    <name type="synonym">Epicoccum purpurascens</name>
    <dbReference type="NCBI Taxonomy" id="105696"/>
    <lineage>
        <taxon>Eukaryota</taxon>
        <taxon>Fungi</taxon>
        <taxon>Dikarya</taxon>
        <taxon>Ascomycota</taxon>
        <taxon>Pezizomycotina</taxon>
        <taxon>Dothideomycetes</taxon>
        <taxon>Pleosporomycetidae</taxon>
        <taxon>Pleosporales</taxon>
        <taxon>Pleosporineae</taxon>
        <taxon>Didymellaceae</taxon>
        <taxon>Epicoccum</taxon>
    </lineage>
</organism>
<dbReference type="Proteomes" id="UP000193240">
    <property type="component" value="Unassembled WGS sequence"/>
</dbReference>
<proteinExistence type="predicted"/>
<evidence type="ECO:0000313" key="2">
    <source>
        <dbReference type="EMBL" id="OSS47523.1"/>
    </source>
</evidence>
<feature type="domain" description="Nudix hydrolase" evidence="1">
    <location>
        <begin position="31"/>
        <end position="167"/>
    </location>
</feature>
<dbReference type="CDD" id="cd02883">
    <property type="entry name" value="NUDIX_Hydrolase"/>
    <property type="match status" value="1"/>
</dbReference>
<sequence>MSALMPLFDYDPSLQEYAVSRGNFLSQHGDIHMICTGAVVFNNASKLLLVQRAKEELAFANAWEIPGGAMDDTDKTILHAAARELKEETGLTAVRAVRKVTQITFTTAGGNRPQRTWLKLIFQFEVDNPDAVVLDPLEHQRFLWVSEEEVVNDLVKEGSTSLEYISQENKAVKLEAFRLQQERALG</sequence>
<dbReference type="AlphaFoldDB" id="A0A1Y2LUM1"/>